<protein>
    <submittedName>
        <fullName evidence="6">TraR/DksA C4-type zinc finger protein</fullName>
    </submittedName>
</protein>
<accession>A0ABP6QKE2</accession>
<proteinExistence type="predicted"/>
<evidence type="ECO:0000259" key="5">
    <source>
        <dbReference type="Pfam" id="PF01258"/>
    </source>
</evidence>
<dbReference type="Pfam" id="PF01258">
    <property type="entry name" value="zf-dskA_traR"/>
    <property type="match status" value="1"/>
</dbReference>
<evidence type="ECO:0000256" key="2">
    <source>
        <dbReference type="ARBA" id="ARBA00022771"/>
    </source>
</evidence>
<evidence type="ECO:0000256" key="4">
    <source>
        <dbReference type="PROSITE-ProRule" id="PRU00510"/>
    </source>
</evidence>
<dbReference type="PROSITE" id="PS01102">
    <property type="entry name" value="ZF_DKSA_1"/>
    <property type="match status" value="1"/>
</dbReference>
<organism evidence="6 7">
    <name type="scientific">Actinocorallia longicatena</name>
    <dbReference type="NCBI Taxonomy" id="111803"/>
    <lineage>
        <taxon>Bacteria</taxon>
        <taxon>Bacillati</taxon>
        <taxon>Actinomycetota</taxon>
        <taxon>Actinomycetes</taxon>
        <taxon>Streptosporangiales</taxon>
        <taxon>Thermomonosporaceae</taxon>
        <taxon>Actinocorallia</taxon>
    </lineage>
</organism>
<comment type="caution">
    <text evidence="6">The sequence shown here is derived from an EMBL/GenBank/DDBJ whole genome shotgun (WGS) entry which is preliminary data.</text>
</comment>
<dbReference type="Gene3D" id="1.20.120.910">
    <property type="entry name" value="DksA, coiled-coil domain"/>
    <property type="match status" value="1"/>
</dbReference>
<sequence>MDDRERSTALREAASRQIQRARAETLRLISSLARQWDELVASTDLSNADDEHDPEGATIAFERARLSGSLARARTDLEALDRAVIRLEAGDYWFCERCGQPIAPARLDARPAARTCITCAT</sequence>
<keyword evidence="3" id="KW-0862">Zinc</keyword>
<dbReference type="PANTHER" id="PTHR33823">
    <property type="entry name" value="RNA POLYMERASE-BINDING TRANSCRIPTION FACTOR DKSA-RELATED"/>
    <property type="match status" value="1"/>
</dbReference>
<feature type="zinc finger region" description="dksA C4-type" evidence="4">
    <location>
        <begin position="95"/>
        <end position="119"/>
    </location>
</feature>
<dbReference type="Proteomes" id="UP001501237">
    <property type="component" value="Unassembled WGS sequence"/>
</dbReference>
<dbReference type="InterPro" id="IPR020458">
    <property type="entry name" value="Znf_DskA_TraR_CS"/>
</dbReference>
<dbReference type="RefSeq" id="WP_344834854.1">
    <property type="nucleotide sequence ID" value="NZ_BAAAUV010000019.1"/>
</dbReference>
<gene>
    <name evidence="6" type="ORF">GCM10010468_59190</name>
</gene>
<evidence type="ECO:0000256" key="3">
    <source>
        <dbReference type="ARBA" id="ARBA00022833"/>
    </source>
</evidence>
<keyword evidence="7" id="KW-1185">Reference proteome</keyword>
<dbReference type="EMBL" id="BAAAUV010000019">
    <property type="protein sequence ID" value="GAA3229329.1"/>
    <property type="molecule type" value="Genomic_DNA"/>
</dbReference>
<reference evidence="7" key="1">
    <citation type="journal article" date="2019" name="Int. J. Syst. Evol. Microbiol.">
        <title>The Global Catalogue of Microorganisms (GCM) 10K type strain sequencing project: providing services to taxonomists for standard genome sequencing and annotation.</title>
        <authorList>
            <consortium name="The Broad Institute Genomics Platform"/>
            <consortium name="The Broad Institute Genome Sequencing Center for Infectious Disease"/>
            <person name="Wu L."/>
            <person name="Ma J."/>
        </authorList>
    </citation>
    <scope>NUCLEOTIDE SEQUENCE [LARGE SCALE GENOMIC DNA]</scope>
    <source>
        <strain evidence="7">JCM 9377</strain>
    </source>
</reference>
<dbReference type="SUPFAM" id="SSF57716">
    <property type="entry name" value="Glucocorticoid receptor-like (DNA-binding domain)"/>
    <property type="match status" value="1"/>
</dbReference>
<feature type="domain" description="Zinc finger DksA/TraR C4-type" evidence="5">
    <location>
        <begin position="91"/>
        <end position="121"/>
    </location>
</feature>
<name>A0ABP6QKE2_9ACTN</name>
<keyword evidence="1" id="KW-0479">Metal-binding</keyword>
<dbReference type="InterPro" id="IPR000962">
    <property type="entry name" value="Znf_DskA_TraR"/>
</dbReference>
<evidence type="ECO:0000256" key="1">
    <source>
        <dbReference type="ARBA" id="ARBA00022723"/>
    </source>
</evidence>
<keyword evidence="2" id="KW-0863">Zinc-finger</keyword>
<evidence type="ECO:0000313" key="6">
    <source>
        <dbReference type="EMBL" id="GAA3229329.1"/>
    </source>
</evidence>
<dbReference type="PANTHER" id="PTHR33823:SF4">
    <property type="entry name" value="GENERAL STRESS PROTEIN 16O"/>
    <property type="match status" value="1"/>
</dbReference>
<evidence type="ECO:0000313" key="7">
    <source>
        <dbReference type="Proteomes" id="UP001501237"/>
    </source>
</evidence>
<dbReference type="PROSITE" id="PS51128">
    <property type="entry name" value="ZF_DKSA_2"/>
    <property type="match status" value="1"/>
</dbReference>